<sequence>MSVNEYELIVIGGGIIGASCGWHWVNATNADVLILEKDQPASKATGRSAGHLNTYASHKFPSAIREYCIEFYQELSCRHDEITIHHDQDYVLAHSSEGADRLHRLTEAHPDTFTYLDSDNLQTTDVPFNTVETTAALTFDRALHSDPYSLTTAMLSEFRSAGGTLKLDSVTDINTDGDRFLVNTTDGTYRSEYLVNATGAWSTQTNSMLDISLPIKARTSQIAILKPDRQLDIPMFHCPDLGLYGRQELGDDVLIGGGTSSFIPDPNGFSTTVSESFLVHVSESSDRIANSLRDARVAESWAGRCTSTPDRNPLVGSTSLSDYYICAGFNGAGVARAPFAGKLVTELILDQDLSFQPEPYAPSRFNEADDFKVKSHSTDW</sequence>
<evidence type="ECO:0000256" key="1">
    <source>
        <dbReference type="ARBA" id="ARBA00023002"/>
    </source>
</evidence>
<name>A0A3N6LXC7_NATCH</name>
<protein>
    <submittedName>
        <fullName evidence="3">FAD-binding oxidoreductase</fullName>
    </submittedName>
</protein>
<organism evidence="3 4">
    <name type="scientific">Natrarchaeobius chitinivorans</name>
    <dbReference type="NCBI Taxonomy" id="1679083"/>
    <lineage>
        <taxon>Archaea</taxon>
        <taxon>Methanobacteriati</taxon>
        <taxon>Methanobacteriota</taxon>
        <taxon>Stenosarchaea group</taxon>
        <taxon>Halobacteria</taxon>
        <taxon>Halobacteriales</taxon>
        <taxon>Natrialbaceae</taxon>
        <taxon>Natrarchaeobius</taxon>
    </lineage>
</organism>
<dbReference type="EMBL" id="REGA01000005">
    <property type="protein sequence ID" value="RQG95413.1"/>
    <property type="molecule type" value="Genomic_DNA"/>
</dbReference>
<dbReference type="AlphaFoldDB" id="A0A3N6LXC7"/>
<proteinExistence type="predicted"/>
<dbReference type="Pfam" id="PF01266">
    <property type="entry name" value="DAO"/>
    <property type="match status" value="1"/>
</dbReference>
<keyword evidence="4" id="KW-1185">Reference proteome</keyword>
<feature type="domain" description="FAD dependent oxidoreductase" evidence="2">
    <location>
        <begin position="8"/>
        <end position="347"/>
    </location>
</feature>
<dbReference type="InterPro" id="IPR036188">
    <property type="entry name" value="FAD/NAD-bd_sf"/>
</dbReference>
<dbReference type="PANTHER" id="PTHR13847:SF287">
    <property type="entry name" value="FAD-DEPENDENT OXIDOREDUCTASE DOMAIN-CONTAINING PROTEIN 1"/>
    <property type="match status" value="1"/>
</dbReference>
<dbReference type="GO" id="GO:0016491">
    <property type="term" value="F:oxidoreductase activity"/>
    <property type="evidence" value="ECO:0007669"/>
    <property type="project" value="UniProtKB-KW"/>
</dbReference>
<dbReference type="GO" id="GO:0005737">
    <property type="term" value="C:cytoplasm"/>
    <property type="evidence" value="ECO:0007669"/>
    <property type="project" value="TreeGrafter"/>
</dbReference>
<evidence type="ECO:0000313" key="3">
    <source>
        <dbReference type="EMBL" id="RQG95413.1"/>
    </source>
</evidence>
<dbReference type="SUPFAM" id="SSF51905">
    <property type="entry name" value="FAD/NAD(P)-binding domain"/>
    <property type="match status" value="1"/>
</dbReference>
<evidence type="ECO:0000313" key="4">
    <source>
        <dbReference type="Proteomes" id="UP000282323"/>
    </source>
</evidence>
<dbReference type="Gene3D" id="3.50.50.60">
    <property type="entry name" value="FAD/NAD(P)-binding domain"/>
    <property type="match status" value="1"/>
</dbReference>
<comment type="caution">
    <text evidence="3">The sequence shown here is derived from an EMBL/GenBank/DDBJ whole genome shotgun (WGS) entry which is preliminary data.</text>
</comment>
<dbReference type="OrthoDB" id="168391at2157"/>
<accession>A0A3N6LXC7</accession>
<dbReference type="Proteomes" id="UP000282323">
    <property type="component" value="Unassembled WGS sequence"/>
</dbReference>
<gene>
    <name evidence="3" type="ORF">EA473_08080</name>
</gene>
<dbReference type="InterPro" id="IPR006076">
    <property type="entry name" value="FAD-dep_OxRdtase"/>
</dbReference>
<evidence type="ECO:0000259" key="2">
    <source>
        <dbReference type="Pfam" id="PF01266"/>
    </source>
</evidence>
<reference evidence="3 4" key="1">
    <citation type="submission" date="2018-10" db="EMBL/GenBank/DDBJ databases">
        <title>Natrarchaeobius chitinivorans gen. nov., sp. nov., and Natrarchaeobius haloalkaliphilus sp. nov., alkaliphilic, chitin-utilizing haloarchaea from hypersaline alkaline lakes.</title>
        <authorList>
            <person name="Sorokin D.Y."/>
            <person name="Elcheninov A.G."/>
            <person name="Kostrikina N.A."/>
            <person name="Bale N.J."/>
            <person name="Sinninghe Damste J.S."/>
            <person name="Khijniak T.V."/>
            <person name="Kublanov I.V."/>
            <person name="Toshchakov S.V."/>
        </authorList>
    </citation>
    <scope>NUCLEOTIDE SEQUENCE [LARGE SCALE GENOMIC DNA]</scope>
    <source>
        <strain evidence="3 4">AArcht4T</strain>
    </source>
</reference>
<dbReference type="PANTHER" id="PTHR13847">
    <property type="entry name" value="SARCOSINE DEHYDROGENASE-RELATED"/>
    <property type="match status" value="1"/>
</dbReference>
<dbReference type="Gene3D" id="3.30.9.10">
    <property type="entry name" value="D-Amino Acid Oxidase, subunit A, domain 2"/>
    <property type="match status" value="1"/>
</dbReference>
<keyword evidence="1" id="KW-0560">Oxidoreductase</keyword>
<dbReference type="RefSeq" id="WP_124195123.1">
    <property type="nucleotide sequence ID" value="NZ_REGA01000005.1"/>
</dbReference>